<gene>
    <name evidence="2" type="ORF">ACJ72_00931</name>
</gene>
<sequence length="291" mass="33164">MSVTQLPHLRPKRQRAEQFSEQSIISQLEPDTKKQKRDPASRVRTPRRPPEFWDSLSTIWLTKATLRELDRRHSVCDKYTPCRDHRRSKRPLTRHFYFKLQGRHPVQYAPDFLSSCGPDLLKEIKALSNHGGPDLSDLRNSYGHSELAYDSNAYTIASTYHDGTLKLYTSHPIKTVDAQHEPEYIMTQLNSWSMTGNLGTFQQGATWYRNARDWTKERRDEFVETANATLSKKESQKISSSQKVSVSVSTGVSVDSDSSSGSSPTEIQDTQWSFAAPIEDVGEEAEIPSKN</sequence>
<protein>
    <submittedName>
        <fullName evidence="2">Uncharacterized protein</fullName>
    </submittedName>
</protein>
<feature type="compositionally biased region" description="Polar residues" evidence="1">
    <location>
        <begin position="17"/>
        <end position="26"/>
    </location>
</feature>
<dbReference type="AlphaFoldDB" id="A0A1B7P6S2"/>
<evidence type="ECO:0000313" key="3">
    <source>
        <dbReference type="Proteomes" id="UP000091918"/>
    </source>
</evidence>
<dbReference type="STRING" id="1658172.A0A1B7P6S2"/>
<comment type="caution">
    <text evidence="2">The sequence shown here is derived from an EMBL/GenBank/DDBJ whole genome shotgun (WGS) entry which is preliminary data.</text>
</comment>
<evidence type="ECO:0000256" key="1">
    <source>
        <dbReference type="SAM" id="MobiDB-lite"/>
    </source>
</evidence>
<reference evidence="2 3" key="1">
    <citation type="submission" date="2015-07" db="EMBL/GenBank/DDBJ databases">
        <title>Emmonsia species relationships and genome sequence.</title>
        <authorList>
            <person name="Cuomo C.A."/>
            <person name="Schwartz I.S."/>
            <person name="Kenyon C."/>
            <person name="de Hoog G.S."/>
            <person name="Govender N.P."/>
            <person name="Botha A."/>
            <person name="Moreno L."/>
            <person name="de Vries M."/>
            <person name="Munoz J.F."/>
            <person name="Stielow J.B."/>
        </authorList>
    </citation>
    <scope>NUCLEOTIDE SEQUENCE [LARGE SCALE GENOMIC DNA]</scope>
    <source>
        <strain evidence="2 3">CBS 136260</strain>
    </source>
</reference>
<dbReference type="Proteomes" id="UP000091918">
    <property type="component" value="Unassembled WGS sequence"/>
</dbReference>
<feature type="region of interest" description="Disordered" evidence="1">
    <location>
        <begin position="229"/>
        <end position="291"/>
    </location>
</feature>
<proteinExistence type="predicted"/>
<feature type="compositionally biased region" description="Acidic residues" evidence="1">
    <location>
        <begin position="280"/>
        <end position="291"/>
    </location>
</feature>
<keyword evidence="3" id="KW-1185">Reference proteome</keyword>
<organism evidence="2 3">
    <name type="scientific">Emergomyces africanus</name>
    <dbReference type="NCBI Taxonomy" id="1955775"/>
    <lineage>
        <taxon>Eukaryota</taxon>
        <taxon>Fungi</taxon>
        <taxon>Dikarya</taxon>
        <taxon>Ascomycota</taxon>
        <taxon>Pezizomycotina</taxon>
        <taxon>Eurotiomycetes</taxon>
        <taxon>Eurotiomycetidae</taxon>
        <taxon>Onygenales</taxon>
        <taxon>Ajellomycetaceae</taxon>
        <taxon>Emergomyces</taxon>
    </lineage>
</organism>
<evidence type="ECO:0000313" key="2">
    <source>
        <dbReference type="EMBL" id="OAX84689.1"/>
    </source>
</evidence>
<dbReference type="EMBL" id="LGUA01000056">
    <property type="protein sequence ID" value="OAX84689.1"/>
    <property type="molecule type" value="Genomic_DNA"/>
</dbReference>
<feature type="compositionally biased region" description="Low complexity" evidence="1">
    <location>
        <begin position="237"/>
        <end position="267"/>
    </location>
</feature>
<name>A0A1B7P6S2_9EURO</name>
<feature type="compositionally biased region" description="Basic and acidic residues" evidence="1">
    <location>
        <begin position="30"/>
        <end position="41"/>
    </location>
</feature>
<feature type="region of interest" description="Disordered" evidence="1">
    <location>
        <begin position="1"/>
        <end position="49"/>
    </location>
</feature>
<accession>A0A1B7P6S2</accession>
<dbReference type="OrthoDB" id="5403634at2759"/>